<feature type="region of interest" description="Disordered" evidence="1">
    <location>
        <begin position="1"/>
        <end position="23"/>
    </location>
</feature>
<proteinExistence type="predicted"/>
<keyword evidence="3" id="KW-1185">Reference proteome</keyword>
<dbReference type="eggNOG" id="COG0456">
    <property type="taxonomic scope" value="Bacteria"/>
</dbReference>
<dbReference type="AlphaFoldDB" id="B5HY51"/>
<evidence type="ECO:0000313" key="2">
    <source>
        <dbReference type="EMBL" id="EDY57756.1"/>
    </source>
</evidence>
<dbReference type="Proteomes" id="UP000002785">
    <property type="component" value="Chromosome"/>
</dbReference>
<dbReference type="SUPFAM" id="SSF55729">
    <property type="entry name" value="Acyl-CoA N-acyltransferases (Nat)"/>
    <property type="match status" value="1"/>
</dbReference>
<evidence type="ECO:0000256" key="1">
    <source>
        <dbReference type="SAM" id="MobiDB-lite"/>
    </source>
</evidence>
<dbReference type="RefSeq" id="WP_007383516.1">
    <property type="nucleotide sequence ID" value="NZ_CM000951.1"/>
</dbReference>
<reference evidence="2" key="1">
    <citation type="submission" date="2009-10" db="EMBL/GenBank/DDBJ databases">
        <title>The genome sequence of Streptomyces sviceus strain ATCC 29083.</title>
        <authorList>
            <consortium name="The Broad Institute Genome Sequencing Platform"/>
            <consortium name="Broad Institute Microbial Sequencing Center"/>
            <person name="Fischbach M."/>
            <person name="Godfrey P."/>
            <person name="Ward D."/>
            <person name="Young S."/>
            <person name="Zeng Q."/>
            <person name="Koehrsen M."/>
            <person name="Alvarado L."/>
            <person name="Berlin A.M."/>
            <person name="Bochicchio J."/>
            <person name="Borenstein D."/>
            <person name="Chapman S.B."/>
            <person name="Chen Z."/>
            <person name="Engels R."/>
            <person name="Freedman E."/>
            <person name="Gellesch M."/>
            <person name="Goldberg J."/>
            <person name="Griggs A."/>
            <person name="Gujja S."/>
            <person name="Heilman E.R."/>
            <person name="Heiman D.I."/>
            <person name="Hepburn T.A."/>
            <person name="Howarth C."/>
            <person name="Jen D."/>
            <person name="Larson L."/>
            <person name="Lewis B."/>
            <person name="Mehta T."/>
            <person name="Park D."/>
            <person name="Pearson M."/>
            <person name="Richards J."/>
            <person name="Roberts A."/>
            <person name="Saif S."/>
            <person name="Shea T.D."/>
            <person name="Shenoy N."/>
            <person name="Sisk P."/>
            <person name="Stolte C."/>
            <person name="Sykes S.N."/>
            <person name="Thomson T."/>
            <person name="Walk T."/>
            <person name="White J."/>
            <person name="Yandava C."/>
            <person name="Straight P."/>
            <person name="Clardy J."/>
            <person name="Hung D."/>
            <person name="Kolter R."/>
            <person name="Mekalanos J."/>
            <person name="Walker S."/>
            <person name="Walsh C.T."/>
            <person name="Wieland-Brown L.C."/>
            <person name="Haas B."/>
            <person name="Nusbaum C."/>
            <person name="Birren B."/>
        </authorList>
    </citation>
    <scope>NUCLEOTIDE SEQUENCE [LARGE SCALE GENOMIC DNA]</scope>
    <source>
        <strain evidence="2">ATCC 29083</strain>
    </source>
</reference>
<dbReference type="EMBL" id="CM000951">
    <property type="protein sequence ID" value="EDY57756.1"/>
    <property type="molecule type" value="Genomic_DNA"/>
</dbReference>
<protein>
    <recommendedName>
        <fullName evidence="4">N-acetyltransferase domain-containing protein</fullName>
    </recommendedName>
</protein>
<evidence type="ECO:0008006" key="4">
    <source>
        <dbReference type="Google" id="ProtNLM"/>
    </source>
</evidence>
<evidence type="ECO:0000313" key="3">
    <source>
        <dbReference type="Proteomes" id="UP000002785"/>
    </source>
</evidence>
<dbReference type="InterPro" id="IPR016181">
    <property type="entry name" value="Acyl_CoA_acyltransferase"/>
</dbReference>
<name>B5HY51_STRX2</name>
<organism evidence="2 3">
    <name type="scientific">Streptomyces sviceus (strain ATCC 29083 / DSM 924 / JCM 4929 / NBRC 13980 / NCIMB 11184 / NRRL 5439 / UC 5370)</name>
    <dbReference type="NCBI Taxonomy" id="463191"/>
    <lineage>
        <taxon>Bacteria</taxon>
        <taxon>Bacillati</taxon>
        <taxon>Actinomycetota</taxon>
        <taxon>Actinomycetes</taxon>
        <taxon>Kitasatosporales</taxon>
        <taxon>Streptomycetaceae</taxon>
        <taxon>Streptomyces</taxon>
    </lineage>
</organism>
<accession>B5HY51</accession>
<gene>
    <name evidence="2" type="ORF">SSEG_09460</name>
</gene>
<sequence length="231" mass="25328">MCGEGPARPGQEQPHEPHAGESSALDTLNALDAVRLRRVNRWLAQDLCEQLADLYVDSRETSAAEAYRSRSRQDFLNRLTGDIRRSGFAMVIAETDHLAGCAFGFPVASDGSWWLGFDGALPQGIEQLTASGGVFAITGILVRPHPRDQDVARHVQERLLSGHQASLGATLVDPGDHLTLASLRSWGWLDLGEVWRPTGPTMFRALVFPLGERTTARLESLAHDAWTRRPG</sequence>
<dbReference type="HOGENOM" id="CLU_099459_0_0_11"/>